<dbReference type="PANTHER" id="PTHR30055">
    <property type="entry name" value="HTH-TYPE TRANSCRIPTIONAL REGULATOR RUTR"/>
    <property type="match status" value="1"/>
</dbReference>
<gene>
    <name evidence="7" type="ORF">JOE21_002766</name>
</gene>
<dbReference type="RefSeq" id="WP_309867094.1">
    <property type="nucleotide sequence ID" value="NZ_JAVDQG010000006.1"/>
</dbReference>
<dbReference type="InterPro" id="IPR036271">
    <property type="entry name" value="Tet_transcr_reg_TetR-rel_C_sf"/>
</dbReference>
<dbReference type="InterPro" id="IPR050109">
    <property type="entry name" value="HTH-type_TetR-like_transc_reg"/>
</dbReference>
<keyword evidence="1" id="KW-0678">Repressor</keyword>
<dbReference type="SUPFAM" id="SSF46689">
    <property type="entry name" value="Homeodomain-like"/>
    <property type="match status" value="1"/>
</dbReference>
<proteinExistence type="predicted"/>
<protein>
    <submittedName>
        <fullName evidence="7">AcrR family transcriptional regulator</fullName>
    </submittedName>
</protein>
<keyword evidence="8" id="KW-1185">Reference proteome</keyword>
<dbReference type="PANTHER" id="PTHR30055:SF175">
    <property type="entry name" value="HTH-TYPE TRANSCRIPTIONAL REPRESSOR KSTR2"/>
    <property type="match status" value="1"/>
</dbReference>
<feature type="DNA-binding region" description="H-T-H motif" evidence="5">
    <location>
        <begin position="27"/>
        <end position="46"/>
    </location>
</feature>
<organism evidence="7 8">
    <name type="scientific">Desmospora profundinema</name>
    <dbReference type="NCBI Taxonomy" id="1571184"/>
    <lineage>
        <taxon>Bacteria</taxon>
        <taxon>Bacillati</taxon>
        <taxon>Bacillota</taxon>
        <taxon>Bacilli</taxon>
        <taxon>Bacillales</taxon>
        <taxon>Thermoactinomycetaceae</taxon>
        <taxon>Desmospora</taxon>
    </lineage>
</organism>
<sequence length="197" mass="22353">MPRTGRKEKILEQASRLFRTKGYHATTIRDISEASGMLSGSLYAHIQSKEDLLFEITDRGAERFLSSLAPIVDSDAPPEEKVRRALAVHMRVIADNLEAATVFFHEWKALSDERRAVIQAKRDEYEGMWARLLAEGRRQGRFQMVDEKSARLLILSAANGVYQWYAPDGEWSAEQVAERFARLLLDGLVTGERSEGK</sequence>
<evidence type="ECO:0000256" key="5">
    <source>
        <dbReference type="PROSITE-ProRule" id="PRU00335"/>
    </source>
</evidence>
<dbReference type="InterPro" id="IPR009057">
    <property type="entry name" value="Homeodomain-like_sf"/>
</dbReference>
<name>A0ABU1IPN1_9BACL</name>
<dbReference type="PROSITE" id="PS50977">
    <property type="entry name" value="HTH_TETR_2"/>
    <property type="match status" value="1"/>
</dbReference>
<evidence type="ECO:0000256" key="3">
    <source>
        <dbReference type="ARBA" id="ARBA00023125"/>
    </source>
</evidence>
<dbReference type="Gene3D" id="1.10.357.10">
    <property type="entry name" value="Tetracycline Repressor, domain 2"/>
    <property type="match status" value="1"/>
</dbReference>
<reference evidence="7 8" key="1">
    <citation type="submission" date="2023-07" db="EMBL/GenBank/DDBJ databases">
        <title>Genomic Encyclopedia of Type Strains, Phase IV (KMG-IV): sequencing the most valuable type-strain genomes for metagenomic binning, comparative biology and taxonomic classification.</title>
        <authorList>
            <person name="Goeker M."/>
        </authorList>
    </citation>
    <scope>NUCLEOTIDE SEQUENCE [LARGE SCALE GENOMIC DNA]</scope>
    <source>
        <strain evidence="7 8">DSM 45903</strain>
    </source>
</reference>
<feature type="domain" description="HTH tetR-type" evidence="6">
    <location>
        <begin position="4"/>
        <end position="64"/>
    </location>
</feature>
<dbReference type="SUPFAM" id="SSF48498">
    <property type="entry name" value="Tetracyclin repressor-like, C-terminal domain"/>
    <property type="match status" value="1"/>
</dbReference>
<keyword evidence="2" id="KW-0805">Transcription regulation</keyword>
<dbReference type="Gene3D" id="1.10.10.60">
    <property type="entry name" value="Homeodomain-like"/>
    <property type="match status" value="1"/>
</dbReference>
<evidence type="ECO:0000313" key="8">
    <source>
        <dbReference type="Proteomes" id="UP001185012"/>
    </source>
</evidence>
<keyword evidence="3 5" id="KW-0238">DNA-binding</keyword>
<evidence type="ECO:0000256" key="2">
    <source>
        <dbReference type="ARBA" id="ARBA00023015"/>
    </source>
</evidence>
<dbReference type="PRINTS" id="PR00455">
    <property type="entry name" value="HTHTETR"/>
</dbReference>
<dbReference type="Pfam" id="PF17932">
    <property type="entry name" value="TetR_C_24"/>
    <property type="match status" value="1"/>
</dbReference>
<dbReference type="Proteomes" id="UP001185012">
    <property type="component" value="Unassembled WGS sequence"/>
</dbReference>
<keyword evidence="4" id="KW-0804">Transcription</keyword>
<evidence type="ECO:0000313" key="7">
    <source>
        <dbReference type="EMBL" id="MDR6226756.1"/>
    </source>
</evidence>
<evidence type="ECO:0000256" key="4">
    <source>
        <dbReference type="ARBA" id="ARBA00023163"/>
    </source>
</evidence>
<dbReference type="Pfam" id="PF00440">
    <property type="entry name" value="TetR_N"/>
    <property type="match status" value="1"/>
</dbReference>
<accession>A0ABU1IPN1</accession>
<evidence type="ECO:0000256" key="1">
    <source>
        <dbReference type="ARBA" id="ARBA00022491"/>
    </source>
</evidence>
<dbReference type="InterPro" id="IPR001647">
    <property type="entry name" value="HTH_TetR"/>
</dbReference>
<comment type="caution">
    <text evidence="7">The sequence shown here is derived from an EMBL/GenBank/DDBJ whole genome shotgun (WGS) entry which is preliminary data.</text>
</comment>
<dbReference type="EMBL" id="JAVDQG010000006">
    <property type="protein sequence ID" value="MDR6226756.1"/>
    <property type="molecule type" value="Genomic_DNA"/>
</dbReference>
<evidence type="ECO:0000259" key="6">
    <source>
        <dbReference type="PROSITE" id="PS50977"/>
    </source>
</evidence>
<dbReference type="InterPro" id="IPR041490">
    <property type="entry name" value="KstR2_TetR_C"/>
</dbReference>